<dbReference type="OrthoDB" id="9811310at2"/>
<feature type="coiled-coil region" evidence="1">
    <location>
        <begin position="37"/>
        <end position="83"/>
    </location>
</feature>
<protein>
    <submittedName>
        <fullName evidence="2">Type II toxin-antitoxin system ParD family antitoxin</fullName>
    </submittedName>
</protein>
<dbReference type="NCBIfam" id="TIGR02606">
    <property type="entry name" value="antidote_CC2985"/>
    <property type="match status" value="1"/>
</dbReference>
<dbReference type="Pfam" id="PF03693">
    <property type="entry name" value="ParD_antitoxin"/>
    <property type="match status" value="1"/>
</dbReference>
<organism evidence="2 3">
    <name type="scientific">Roseicella aquatilis</name>
    <dbReference type="NCBI Taxonomy" id="2527868"/>
    <lineage>
        <taxon>Bacteria</taxon>
        <taxon>Pseudomonadati</taxon>
        <taxon>Pseudomonadota</taxon>
        <taxon>Alphaproteobacteria</taxon>
        <taxon>Acetobacterales</taxon>
        <taxon>Roseomonadaceae</taxon>
        <taxon>Roseicella</taxon>
    </lineage>
</organism>
<comment type="caution">
    <text evidence="2">The sequence shown here is derived from an EMBL/GenBank/DDBJ whole genome shotgun (WGS) entry which is preliminary data.</text>
</comment>
<dbReference type="Proteomes" id="UP000295023">
    <property type="component" value="Unassembled WGS sequence"/>
</dbReference>
<dbReference type="InterPro" id="IPR022789">
    <property type="entry name" value="ParD"/>
</dbReference>
<dbReference type="Gene3D" id="6.10.10.120">
    <property type="entry name" value="Antitoxin ParD1-like"/>
    <property type="match status" value="1"/>
</dbReference>
<name>A0A4R4D9X9_9PROT</name>
<sequence length="86" mass="9212">MPSIDLTPEQLRFAEARVAEGRYGSVAEVVAAAFGVLERQQAALEAFRAKLEEAEADVAAGRVHELEEVMAEMDALLAAGERRGVA</sequence>
<reference evidence="2 3" key="1">
    <citation type="submission" date="2019-03" db="EMBL/GenBank/DDBJ databases">
        <title>Paracraurococcus aquatilis NE82 genome sequence.</title>
        <authorList>
            <person name="Zhao Y."/>
            <person name="Du Z."/>
        </authorList>
    </citation>
    <scope>NUCLEOTIDE SEQUENCE [LARGE SCALE GENOMIC DNA]</scope>
    <source>
        <strain evidence="2 3">NE82</strain>
    </source>
</reference>
<keyword evidence="3" id="KW-1185">Reference proteome</keyword>
<dbReference type="RefSeq" id="WP_132293898.1">
    <property type="nucleotide sequence ID" value="NZ_SKBM01000024.1"/>
</dbReference>
<accession>A0A4R4D9X9</accession>
<evidence type="ECO:0000313" key="3">
    <source>
        <dbReference type="Proteomes" id="UP000295023"/>
    </source>
</evidence>
<dbReference type="EMBL" id="SKBM01000024">
    <property type="protein sequence ID" value="TCZ55966.1"/>
    <property type="molecule type" value="Genomic_DNA"/>
</dbReference>
<proteinExistence type="predicted"/>
<evidence type="ECO:0000256" key="1">
    <source>
        <dbReference type="SAM" id="Coils"/>
    </source>
</evidence>
<keyword evidence="1" id="KW-0175">Coiled coil</keyword>
<dbReference type="InterPro" id="IPR038296">
    <property type="entry name" value="ParD_sf"/>
</dbReference>
<evidence type="ECO:0000313" key="2">
    <source>
        <dbReference type="EMBL" id="TCZ55966.1"/>
    </source>
</evidence>
<gene>
    <name evidence="2" type="ORF">EXY23_20425</name>
</gene>
<dbReference type="AlphaFoldDB" id="A0A4R4D9X9"/>